<evidence type="ECO:0000313" key="2">
    <source>
        <dbReference type="Proteomes" id="UP000000365"/>
    </source>
</evidence>
<dbReference type="GeneID" id="4795343"/>
<sequence>MKLLYVSLVILSLFAVISSAGCLYFETTPSVPVPTSTTSSSDQAVGNWTGVWTDTNGTKQTTITYTITVYDSSSGNVDYVKLIKDGSSSSSSEYSISADIVKADNVYSMNAQLLGVYTFTLTGNTSATLLTPDKVTVSLTKV</sequence>
<gene>
    <name evidence="1" type="ordered locus">Mlab_1351</name>
</gene>
<keyword evidence="2" id="KW-1185">Reference proteome</keyword>
<proteinExistence type="predicted"/>
<dbReference type="PROSITE" id="PS51257">
    <property type="entry name" value="PROKAR_LIPOPROTEIN"/>
    <property type="match status" value="1"/>
</dbReference>
<evidence type="ECO:0000313" key="1">
    <source>
        <dbReference type="EMBL" id="ABN07518.1"/>
    </source>
</evidence>
<reference evidence="1 2" key="1">
    <citation type="journal article" date="2009" name="Stand. Genomic Sci.">
        <title>Complete genome sequence of Methanocorpusculum labreanum type strain Z.</title>
        <authorList>
            <person name="Anderson I.J."/>
            <person name="Sieprawska-Lupa M."/>
            <person name="Goltsman E."/>
            <person name="Lapidus A."/>
            <person name="Copeland A."/>
            <person name="Glavina Del Rio T."/>
            <person name="Tice H."/>
            <person name="Dalin E."/>
            <person name="Barry K."/>
            <person name="Pitluck S."/>
            <person name="Hauser L."/>
            <person name="Land M."/>
            <person name="Lucas S."/>
            <person name="Richardson P."/>
            <person name="Whitman W.B."/>
            <person name="Kyrpides N.C."/>
        </authorList>
    </citation>
    <scope>NUCLEOTIDE SEQUENCE [LARGE SCALE GENOMIC DNA]</scope>
    <source>
        <strain evidence="2">ATCC 43576 / DSM 4855 / Z</strain>
    </source>
</reference>
<protein>
    <recommendedName>
        <fullName evidence="3">Lipoprotein</fullName>
    </recommendedName>
</protein>
<dbReference type="STRING" id="410358.Mlab_1351"/>
<evidence type="ECO:0008006" key="3">
    <source>
        <dbReference type="Google" id="ProtNLM"/>
    </source>
</evidence>
<accession>A2ST62</accession>
<dbReference type="KEGG" id="mla:Mlab_1351"/>
<dbReference type="HOGENOM" id="CLU_1811455_0_0_2"/>
<name>A2ST62_METLZ</name>
<organism evidence="1 2">
    <name type="scientific">Methanocorpusculum labreanum (strain ATCC 43576 / DSM 4855 / Z)</name>
    <dbReference type="NCBI Taxonomy" id="410358"/>
    <lineage>
        <taxon>Archaea</taxon>
        <taxon>Methanobacteriati</taxon>
        <taxon>Methanobacteriota</taxon>
        <taxon>Stenosarchaea group</taxon>
        <taxon>Methanomicrobia</taxon>
        <taxon>Methanomicrobiales</taxon>
        <taxon>Methanocorpusculaceae</taxon>
        <taxon>Methanocorpusculum</taxon>
    </lineage>
</organism>
<dbReference type="Proteomes" id="UP000000365">
    <property type="component" value="Chromosome"/>
</dbReference>
<dbReference type="AlphaFoldDB" id="A2ST62"/>
<dbReference type="RefSeq" id="WP_011833721.1">
    <property type="nucleotide sequence ID" value="NC_008942.1"/>
</dbReference>
<dbReference type="EMBL" id="CP000559">
    <property type="protein sequence ID" value="ABN07518.1"/>
    <property type="molecule type" value="Genomic_DNA"/>
</dbReference>
<dbReference type="OrthoDB" id="383807at2157"/>